<dbReference type="Ensembl" id="ENSSPUT00000002479.1">
    <property type="protein sequence ID" value="ENSSPUP00000002338.1"/>
    <property type="gene ID" value="ENSSPUG00000001706.1"/>
</dbReference>
<dbReference type="PROSITE" id="PS50023">
    <property type="entry name" value="LIM_DOMAIN_2"/>
    <property type="match status" value="2"/>
</dbReference>
<dbReference type="GO" id="GO:0005925">
    <property type="term" value="C:focal adhesion"/>
    <property type="evidence" value="ECO:0007669"/>
    <property type="project" value="Ensembl"/>
</dbReference>
<dbReference type="GO" id="GO:0071944">
    <property type="term" value="C:cell periphery"/>
    <property type="evidence" value="ECO:0007669"/>
    <property type="project" value="Ensembl"/>
</dbReference>
<dbReference type="Proteomes" id="UP000694392">
    <property type="component" value="Unplaced"/>
</dbReference>
<reference evidence="8" key="1">
    <citation type="submission" date="2025-08" db="UniProtKB">
        <authorList>
            <consortium name="Ensembl"/>
        </authorList>
    </citation>
    <scope>IDENTIFICATION</scope>
</reference>
<evidence type="ECO:0000256" key="3">
    <source>
        <dbReference type="ARBA" id="ARBA00022833"/>
    </source>
</evidence>
<dbReference type="PANTHER" id="PTHR24207">
    <property type="entry name" value="ZYX102 PROTEIN"/>
    <property type="match status" value="1"/>
</dbReference>
<accession>A0A8D0G495</accession>
<dbReference type="SMART" id="SM00132">
    <property type="entry name" value="LIM"/>
    <property type="match status" value="3"/>
</dbReference>
<protein>
    <submittedName>
        <fullName evidence="8">Filamin binding LIM protein 1</fullName>
    </submittedName>
</protein>
<dbReference type="GO" id="GO:0033623">
    <property type="term" value="P:regulation of integrin activation"/>
    <property type="evidence" value="ECO:0007669"/>
    <property type="project" value="Ensembl"/>
</dbReference>
<evidence type="ECO:0000256" key="4">
    <source>
        <dbReference type="ARBA" id="ARBA00023038"/>
    </source>
</evidence>
<name>A0A8D0G495_SPHPU</name>
<keyword evidence="4 5" id="KW-0440">LIM domain</keyword>
<dbReference type="GO" id="GO:0046872">
    <property type="term" value="F:metal ion binding"/>
    <property type="evidence" value="ECO:0007669"/>
    <property type="project" value="UniProtKB-KW"/>
</dbReference>
<evidence type="ECO:0000259" key="7">
    <source>
        <dbReference type="PROSITE" id="PS50023"/>
    </source>
</evidence>
<feature type="domain" description="LIM zinc-binding" evidence="7">
    <location>
        <begin position="314"/>
        <end position="383"/>
    </location>
</feature>
<keyword evidence="9" id="KW-1185">Reference proteome</keyword>
<feature type="region of interest" description="Disordered" evidence="6">
    <location>
        <begin position="13"/>
        <end position="157"/>
    </location>
</feature>
<dbReference type="GO" id="GO:0001725">
    <property type="term" value="C:stress fiber"/>
    <property type="evidence" value="ECO:0007669"/>
    <property type="project" value="Ensembl"/>
</dbReference>
<feature type="compositionally biased region" description="Pro residues" evidence="6">
    <location>
        <begin position="91"/>
        <end position="138"/>
    </location>
</feature>
<keyword evidence="3 5" id="KW-0862">Zinc</keyword>
<dbReference type="PANTHER" id="PTHR24207:SF1">
    <property type="entry name" value="FILAMIN-BINDING LIM PROTEIN 1"/>
    <property type="match status" value="1"/>
</dbReference>
<organism evidence="8 9">
    <name type="scientific">Sphenodon punctatus</name>
    <name type="common">Tuatara</name>
    <name type="synonym">Hatteria punctata</name>
    <dbReference type="NCBI Taxonomy" id="8508"/>
    <lineage>
        <taxon>Eukaryota</taxon>
        <taxon>Metazoa</taxon>
        <taxon>Chordata</taxon>
        <taxon>Craniata</taxon>
        <taxon>Vertebrata</taxon>
        <taxon>Euteleostomi</taxon>
        <taxon>Lepidosauria</taxon>
        <taxon>Sphenodontia</taxon>
        <taxon>Sphenodontidae</taxon>
        <taxon>Sphenodon</taxon>
    </lineage>
</organism>
<keyword evidence="2" id="KW-0677">Repeat</keyword>
<keyword evidence="1 5" id="KW-0479">Metal-binding</keyword>
<feature type="domain" description="LIM zinc-binding" evidence="7">
    <location>
        <begin position="194"/>
        <end position="255"/>
    </location>
</feature>
<dbReference type="Pfam" id="PF00412">
    <property type="entry name" value="LIM"/>
    <property type="match status" value="3"/>
</dbReference>
<proteinExistence type="predicted"/>
<dbReference type="GO" id="GO:0031005">
    <property type="term" value="F:filamin binding"/>
    <property type="evidence" value="ECO:0007669"/>
    <property type="project" value="Ensembl"/>
</dbReference>
<dbReference type="GO" id="GO:0001650">
    <property type="term" value="C:fibrillar center"/>
    <property type="evidence" value="ECO:0007669"/>
    <property type="project" value="Ensembl"/>
</dbReference>
<dbReference type="PROSITE" id="PS00478">
    <property type="entry name" value="LIM_DOMAIN_1"/>
    <property type="match status" value="2"/>
</dbReference>
<dbReference type="InterPro" id="IPR001781">
    <property type="entry name" value="Znf_LIM"/>
</dbReference>
<dbReference type="GO" id="GO:0098609">
    <property type="term" value="P:cell-cell adhesion"/>
    <property type="evidence" value="ECO:0007669"/>
    <property type="project" value="Ensembl"/>
</dbReference>
<dbReference type="GeneTree" id="ENSGT00940000159003"/>
<dbReference type="GO" id="GO:0005737">
    <property type="term" value="C:cytoplasm"/>
    <property type="evidence" value="ECO:0007669"/>
    <property type="project" value="Ensembl"/>
</dbReference>
<dbReference type="AlphaFoldDB" id="A0A8D0G495"/>
<evidence type="ECO:0000313" key="8">
    <source>
        <dbReference type="Ensembl" id="ENSSPUP00000002338.1"/>
    </source>
</evidence>
<dbReference type="CDD" id="cd08368">
    <property type="entry name" value="LIM"/>
    <property type="match status" value="1"/>
</dbReference>
<dbReference type="Gene3D" id="2.10.110.10">
    <property type="entry name" value="Cysteine Rich Protein"/>
    <property type="match status" value="3"/>
</dbReference>
<evidence type="ECO:0000256" key="2">
    <source>
        <dbReference type="ARBA" id="ARBA00022737"/>
    </source>
</evidence>
<feature type="compositionally biased region" description="Basic and acidic residues" evidence="6">
    <location>
        <begin position="21"/>
        <end position="32"/>
    </location>
</feature>
<reference evidence="8" key="2">
    <citation type="submission" date="2025-09" db="UniProtKB">
        <authorList>
            <consortium name="Ensembl"/>
        </authorList>
    </citation>
    <scope>IDENTIFICATION</scope>
</reference>
<dbReference type="SUPFAM" id="SSF57716">
    <property type="entry name" value="Glucocorticoid receptor-like (DNA-binding domain)"/>
    <property type="match status" value="2"/>
</dbReference>
<evidence type="ECO:0000256" key="5">
    <source>
        <dbReference type="PROSITE-ProRule" id="PRU00125"/>
    </source>
</evidence>
<sequence length="386" mass="42818">MLAGKVEKRIASSVYITLAPPKREPIKREIRQEASLPSNDHPKEASKPAVTNEPHVPPIKRLPSSVTQSSRVMGNARPHSPGMVGLNSNIWPPPEPLLISQPPLPREPSPVSPAPSPHRPSLLFPPPSPLLLPPPTEPPSCSFSPLSPHSPLPPQTGPDLGMFHPKALLRLLPPPQLAIAKGFPSSVLWFFLSDICAFCHKAILPQAPTVEAMNKQYHADCFTCRTCHCQLVGQRYYQKEGRPMCGACYQNTLEKCAKCQAVILEHIVRAIGNGYHPECFTCTVCHRTIGDESFALDDHNKVHCVDDFYRKYASVCSACEKPIIPKEGRDAYKIECLGRNFHENCYRCESCRIPLSTEPTENGCYPLNSHLFCKACHIRQKTESSC</sequence>
<evidence type="ECO:0000256" key="6">
    <source>
        <dbReference type="SAM" id="MobiDB-lite"/>
    </source>
</evidence>
<evidence type="ECO:0000256" key="1">
    <source>
        <dbReference type="ARBA" id="ARBA00022723"/>
    </source>
</evidence>
<dbReference type="FunFam" id="2.10.110.10:FF:000086">
    <property type="entry name" value="Filamin binding LIM protein 1"/>
    <property type="match status" value="1"/>
</dbReference>
<evidence type="ECO:0000313" key="9">
    <source>
        <dbReference type="Proteomes" id="UP000694392"/>
    </source>
</evidence>
<dbReference type="CDD" id="cd09372">
    <property type="entry name" value="LIM2_FBLP-1"/>
    <property type="match status" value="1"/>
</dbReference>
<gene>
    <name evidence="8" type="primary">FBLIM1</name>
</gene>